<evidence type="ECO:0000313" key="4">
    <source>
        <dbReference type="EMBL" id="MBM9459472.1"/>
    </source>
</evidence>
<protein>
    <submittedName>
        <fullName evidence="4">DUF4349 domain-containing protein</fullName>
    </submittedName>
</protein>
<name>A0A938Y598_9ACTN</name>
<reference evidence="4" key="1">
    <citation type="submission" date="2021-01" db="EMBL/GenBank/DDBJ databases">
        <title>Novel species in genus Nocardioides.</title>
        <authorList>
            <person name="Zhang G."/>
        </authorList>
    </citation>
    <scope>NUCLEOTIDE SEQUENCE</scope>
    <source>
        <strain evidence="4">Zg-536</strain>
    </source>
</reference>
<keyword evidence="5" id="KW-1185">Reference proteome</keyword>
<evidence type="ECO:0000256" key="2">
    <source>
        <dbReference type="SAM" id="Phobius"/>
    </source>
</evidence>
<comment type="caution">
    <text evidence="4">The sequence shown here is derived from an EMBL/GenBank/DDBJ whole genome shotgun (WGS) entry which is preliminary data.</text>
</comment>
<evidence type="ECO:0000256" key="1">
    <source>
        <dbReference type="SAM" id="MobiDB-lite"/>
    </source>
</evidence>
<dbReference type="Pfam" id="PF14257">
    <property type="entry name" value="DUF4349"/>
    <property type="match status" value="1"/>
</dbReference>
<evidence type="ECO:0000313" key="5">
    <source>
        <dbReference type="Proteomes" id="UP000663791"/>
    </source>
</evidence>
<feature type="region of interest" description="Disordered" evidence="1">
    <location>
        <begin position="11"/>
        <end position="72"/>
    </location>
</feature>
<dbReference type="Proteomes" id="UP000663791">
    <property type="component" value="Unassembled WGS sequence"/>
</dbReference>
<feature type="region of interest" description="Disordered" evidence="1">
    <location>
        <begin position="305"/>
        <end position="326"/>
    </location>
</feature>
<accession>A0A938Y598</accession>
<dbReference type="InterPro" id="IPR025645">
    <property type="entry name" value="DUF4349"/>
</dbReference>
<evidence type="ECO:0000259" key="3">
    <source>
        <dbReference type="Pfam" id="PF14257"/>
    </source>
</evidence>
<keyword evidence="2" id="KW-0472">Membrane</keyword>
<feature type="compositionally biased region" description="Low complexity" evidence="1">
    <location>
        <begin position="39"/>
        <end position="53"/>
    </location>
</feature>
<organism evidence="4 5">
    <name type="scientific">Nocardioides faecalis</name>
    <dbReference type="NCBI Taxonomy" id="2803858"/>
    <lineage>
        <taxon>Bacteria</taxon>
        <taxon>Bacillati</taxon>
        <taxon>Actinomycetota</taxon>
        <taxon>Actinomycetes</taxon>
        <taxon>Propionibacteriales</taxon>
        <taxon>Nocardioidaceae</taxon>
        <taxon>Nocardioides</taxon>
    </lineage>
</organism>
<feature type="domain" description="DUF4349" evidence="3">
    <location>
        <begin position="78"/>
        <end position="286"/>
    </location>
</feature>
<dbReference type="EMBL" id="JAERTX010000004">
    <property type="protein sequence ID" value="MBM9459472.1"/>
    <property type="molecule type" value="Genomic_DNA"/>
</dbReference>
<sequence length="326" mass="33111">MAVLLTAGVAACSGGSSDSAATEDVSMTQRAPADDSGAESDGGAAGTTEGEAGAADDKPAGPASPGRQADELDLDAPAIIATGTVSLRADDVAAARLAVRKVVDGVGGRVAEQEAATDDDGDVSDARLVLRVPSRSFSGVIDALEDVAELTDSTTSERDVSAEVVDVEARLRAQRKSVARIEALLARAQSLEQIVTIESQLATRQADLDALLARQAQLADQTGESTINVYLSRAGEREEPEREDADGFLGGLKQGWDSFVDGTTAVLTVVGFAVPWLLLLAVLAVPGRMLVHRVRRRLRAQSAVDATGGGAGGAGGGAGSPGPAAS</sequence>
<proteinExistence type="predicted"/>
<keyword evidence="2" id="KW-1133">Transmembrane helix</keyword>
<feature type="compositionally biased region" description="Gly residues" evidence="1">
    <location>
        <begin position="307"/>
        <end position="320"/>
    </location>
</feature>
<keyword evidence="2" id="KW-0812">Transmembrane</keyword>
<feature type="transmembrane region" description="Helical" evidence="2">
    <location>
        <begin position="265"/>
        <end position="291"/>
    </location>
</feature>
<gene>
    <name evidence="4" type="ORF">JK386_06125</name>
</gene>
<feature type="compositionally biased region" description="Low complexity" evidence="1">
    <location>
        <begin position="11"/>
        <end position="20"/>
    </location>
</feature>
<dbReference type="RefSeq" id="WP_205290757.1">
    <property type="nucleotide sequence ID" value="NZ_CP074406.1"/>
</dbReference>
<dbReference type="AlphaFoldDB" id="A0A938Y598"/>